<gene>
    <name evidence="1" type="ORF">CRE_10967</name>
</gene>
<keyword evidence="2" id="KW-1185">Reference proteome</keyword>
<proteinExistence type="predicted"/>
<dbReference type="Proteomes" id="UP000008281">
    <property type="component" value="Unassembled WGS sequence"/>
</dbReference>
<dbReference type="PANTHER" id="PTHR22921">
    <property type="entry name" value="PROTEIN CBG20088-RELATED"/>
    <property type="match status" value="1"/>
</dbReference>
<dbReference type="STRING" id="31234.E3M5S2"/>
<sequence length="729" mass="81356">MDLGEMNVDVDGEENCLDSMTSELVNDLRDCSDKVLQFLASACLDRLSENGYFFDLGCFTYGLTIILGFERFLSSHEEDFADSVRKIWDYKKNKCTVSYYCNICGSNGKENIKCCNEFPAKFVRNGVMPQLQQIMSTYLSKIVSIRKDLNEGRQQTHNLAAQFFTPLRSSEESEYELRLSGILSIDGVAVPGTSKKLWPISIMLVDLPTGDMQKSSNVMLEGMIESSSNPSTTLWNSVLPIILADCEAREGSVGMYKYKLHIVTVSADQPAKRSLFGMKGHHGSLSCFFCLSAGTFYKLGGEKRAEKRPDNLTVIDSESGLNGFGNVAAKIVQFVKPYETPIDCLHNLGEGVYENVTKELFSKVNKSTPKSDLFECDSNTLQNALNSVILPSSYSEIGNCRNGSDKISFFRLPLALVAVQSEFLKPQARFAIIALSMIANKMYTTGKGPALFDEQMCSAALWFLKEASEEYLSCKTHEVLFHLPDVVHAFGNIGPLGTFAFESSYQFALMGYSTRMTRHFSETACARMFRVLIHNAIRREISRRFAENPSPSLKKFLTFTKGLTPQQVYYNNVISCQLENIDEPYGDGNTLYGSLSLPCGKLKSEYYESSTKDDVFFAVKEGGHLECFRFVAAMVDAGEIKILAEPFNEINVANQFPSLSKALQELDNTDLYYGQEVIRMLKEFEGVKFCQLSERRVSVPLKSVISLGSYIDCGDGLCVFAVNGTMIHN</sequence>
<reference evidence="1" key="1">
    <citation type="submission" date="2007-07" db="EMBL/GenBank/DDBJ databases">
        <title>PCAP assembly of the Caenorhabditis remanei genome.</title>
        <authorList>
            <consortium name="The Caenorhabditis remanei Sequencing Consortium"/>
            <person name="Wilson R.K."/>
        </authorList>
    </citation>
    <scope>NUCLEOTIDE SEQUENCE [LARGE SCALE GENOMIC DNA]</scope>
    <source>
        <strain evidence="1">PB4641</strain>
    </source>
</reference>
<dbReference type="HOGENOM" id="CLU_028493_0_0_1"/>
<dbReference type="AlphaFoldDB" id="E3M5S2"/>
<evidence type="ECO:0000313" key="1">
    <source>
        <dbReference type="EMBL" id="EFO92373.1"/>
    </source>
</evidence>
<evidence type="ECO:0000313" key="2">
    <source>
        <dbReference type="Proteomes" id="UP000008281"/>
    </source>
</evidence>
<dbReference type="Pfam" id="PF06869">
    <property type="entry name" value="DUF1258"/>
    <property type="match status" value="1"/>
</dbReference>
<organism evidence="2">
    <name type="scientific">Caenorhabditis remanei</name>
    <name type="common">Caenorhabditis vulgaris</name>
    <dbReference type="NCBI Taxonomy" id="31234"/>
    <lineage>
        <taxon>Eukaryota</taxon>
        <taxon>Metazoa</taxon>
        <taxon>Ecdysozoa</taxon>
        <taxon>Nematoda</taxon>
        <taxon>Chromadorea</taxon>
        <taxon>Rhabditida</taxon>
        <taxon>Rhabditina</taxon>
        <taxon>Rhabditomorpha</taxon>
        <taxon>Rhabditoidea</taxon>
        <taxon>Rhabditidae</taxon>
        <taxon>Peloderinae</taxon>
        <taxon>Caenorhabditis</taxon>
    </lineage>
</organism>
<dbReference type="eggNOG" id="ENOG502R0Z2">
    <property type="taxonomic scope" value="Eukaryota"/>
</dbReference>
<dbReference type="PANTHER" id="PTHR22921:SF27">
    <property type="entry name" value="C2H2-TYPE DOMAIN-CONTAINING PROTEIN-RELATED"/>
    <property type="match status" value="1"/>
</dbReference>
<dbReference type="EMBL" id="DS268425">
    <property type="protein sequence ID" value="EFO92373.1"/>
    <property type="molecule type" value="Genomic_DNA"/>
</dbReference>
<dbReference type="InParanoid" id="E3M5S2"/>
<protein>
    <submittedName>
        <fullName evidence="1">Uncharacterized protein</fullName>
    </submittedName>
</protein>
<name>E3M5S2_CAERE</name>
<dbReference type="OMA" id="CFESSYQ"/>
<dbReference type="InterPro" id="IPR009667">
    <property type="entry name" value="DUF1258"/>
</dbReference>
<accession>E3M5S2</accession>
<dbReference type="OrthoDB" id="5869659at2759"/>